<dbReference type="SMART" id="SM00065">
    <property type="entry name" value="GAF"/>
    <property type="match status" value="1"/>
</dbReference>
<dbReference type="Gene3D" id="3.30.70.270">
    <property type="match status" value="1"/>
</dbReference>
<dbReference type="SUPFAM" id="SSF141868">
    <property type="entry name" value="EAL domain-like"/>
    <property type="match status" value="1"/>
</dbReference>
<organism evidence="4 5">
    <name type="scientific">Deinococcus ruber</name>
    <dbReference type="NCBI Taxonomy" id="1848197"/>
    <lineage>
        <taxon>Bacteria</taxon>
        <taxon>Thermotogati</taxon>
        <taxon>Deinococcota</taxon>
        <taxon>Deinococci</taxon>
        <taxon>Deinococcales</taxon>
        <taxon>Deinococcaceae</taxon>
        <taxon>Deinococcus</taxon>
    </lineage>
</organism>
<dbReference type="CDD" id="cd01948">
    <property type="entry name" value="EAL"/>
    <property type="match status" value="1"/>
</dbReference>
<reference evidence="4" key="1">
    <citation type="journal article" date="2014" name="Int. J. Syst. Evol. Microbiol.">
        <title>Complete genome sequence of Corynebacterium casei LMG S-19264T (=DSM 44701T), isolated from a smear-ripened cheese.</title>
        <authorList>
            <consortium name="US DOE Joint Genome Institute (JGI-PGF)"/>
            <person name="Walter F."/>
            <person name="Albersmeier A."/>
            <person name="Kalinowski J."/>
            <person name="Ruckert C."/>
        </authorList>
    </citation>
    <scope>NUCLEOTIDE SEQUENCE</scope>
    <source>
        <strain evidence="4">JCM 31311</strain>
    </source>
</reference>
<feature type="region of interest" description="Disordered" evidence="1">
    <location>
        <begin position="605"/>
        <end position="625"/>
    </location>
</feature>
<dbReference type="InterPro" id="IPR003018">
    <property type="entry name" value="GAF"/>
</dbReference>
<dbReference type="InterPro" id="IPR029787">
    <property type="entry name" value="Nucleotide_cyclase"/>
</dbReference>
<dbReference type="Pfam" id="PF00990">
    <property type="entry name" value="GGDEF"/>
    <property type="match status" value="1"/>
</dbReference>
<dbReference type="Pfam" id="PF01590">
    <property type="entry name" value="GAF"/>
    <property type="match status" value="1"/>
</dbReference>
<dbReference type="InterPro" id="IPR052155">
    <property type="entry name" value="Biofilm_reg_signaling"/>
</dbReference>
<dbReference type="InterPro" id="IPR001633">
    <property type="entry name" value="EAL_dom"/>
</dbReference>
<dbReference type="NCBIfam" id="TIGR00254">
    <property type="entry name" value="GGDEF"/>
    <property type="match status" value="1"/>
</dbReference>
<dbReference type="Proteomes" id="UP000603865">
    <property type="component" value="Unassembled WGS sequence"/>
</dbReference>
<reference evidence="4" key="2">
    <citation type="submission" date="2020-09" db="EMBL/GenBank/DDBJ databases">
        <authorList>
            <person name="Sun Q."/>
            <person name="Ohkuma M."/>
        </authorList>
    </citation>
    <scope>NUCLEOTIDE SEQUENCE</scope>
    <source>
        <strain evidence="4">JCM 31311</strain>
    </source>
</reference>
<dbReference type="SUPFAM" id="SSF55073">
    <property type="entry name" value="Nucleotide cyclase"/>
    <property type="match status" value="1"/>
</dbReference>
<dbReference type="InterPro" id="IPR035919">
    <property type="entry name" value="EAL_sf"/>
</dbReference>
<dbReference type="InterPro" id="IPR043128">
    <property type="entry name" value="Rev_trsase/Diguanyl_cyclase"/>
</dbReference>
<feature type="domain" description="GGDEF" evidence="3">
    <location>
        <begin position="222"/>
        <end position="355"/>
    </location>
</feature>
<dbReference type="SMART" id="SM00267">
    <property type="entry name" value="GGDEF"/>
    <property type="match status" value="1"/>
</dbReference>
<evidence type="ECO:0000313" key="5">
    <source>
        <dbReference type="Proteomes" id="UP000603865"/>
    </source>
</evidence>
<dbReference type="InterPro" id="IPR000160">
    <property type="entry name" value="GGDEF_dom"/>
</dbReference>
<feature type="domain" description="EAL" evidence="2">
    <location>
        <begin position="363"/>
        <end position="613"/>
    </location>
</feature>
<dbReference type="SMART" id="SM00052">
    <property type="entry name" value="EAL"/>
    <property type="match status" value="1"/>
</dbReference>
<dbReference type="PROSITE" id="PS50883">
    <property type="entry name" value="EAL"/>
    <property type="match status" value="1"/>
</dbReference>
<feature type="region of interest" description="Disordered" evidence="1">
    <location>
        <begin position="1"/>
        <end position="26"/>
    </location>
</feature>
<dbReference type="InterPro" id="IPR029016">
    <property type="entry name" value="GAF-like_dom_sf"/>
</dbReference>
<evidence type="ECO:0000256" key="1">
    <source>
        <dbReference type="SAM" id="MobiDB-lite"/>
    </source>
</evidence>
<proteinExistence type="predicted"/>
<evidence type="ECO:0000259" key="2">
    <source>
        <dbReference type="PROSITE" id="PS50883"/>
    </source>
</evidence>
<evidence type="ECO:0000313" key="4">
    <source>
        <dbReference type="EMBL" id="GGR23667.1"/>
    </source>
</evidence>
<gene>
    <name evidence="4" type="ORF">GCM10008957_39430</name>
</gene>
<dbReference type="EMBL" id="BMQL01000031">
    <property type="protein sequence ID" value="GGR23667.1"/>
    <property type="molecule type" value="Genomic_DNA"/>
</dbReference>
<accession>A0A918CIR9</accession>
<dbReference type="Gene3D" id="3.20.20.450">
    <property type="entry name" value="EAL domain"/>
    <property type="match status" value="1"/>
</dbReference>
<dbReference type="PROSITE" id="PS50887">
    <property type="entry name" value="GGDEF"/>
    <property type="match status" value="1"/>
</dbReference>
<name>A0A918CIR9_9DEIO</name>
<dbReference type="CDD" id="cd01949">
    <property type="entry name" value="GGDEF"/>
    <property type="match status" value="1"/>
</dbReference>
<dbReference type="Gene3D" id="3.30.450.40">
    <property type="match status" value="1"/>
</dbReference>
<sequence>MSHGPIKSGGVTLINATGSDDPADNPVGYTEQLRLAALRRYGILDTPQESQFDHLVELAVRVFDSPMAQISFVDEDRQWFKANHGLPFSEAPRSESFCSVAIVQDDVMVIPDTTQHEHFRSYPTVLGEPYIRFYAGAPLVTPEGQKLGTFCILGTEPREFSDQEQALLASFADMTMAELKLRQALHDLSHLAMNDTLTGLPNRVQFRQQLTEACRRADITGEKVVVGLLDLDRFKPINETFGHAEGDGLLAAVARRLQEATATSDVVARMGGDEFVLLLTDIRSVADIAVVTQRLKDTFTQPFLVSNQEVFVHWSLGFSVYPDDALELDALLSHADAAMDRVKRAGGGHAAFQRQEDEQTDLPVERLTALHRALERHELQLYFQPVVHAATQAVVAHEALLRWIRPAGIVSPLDFILLAETSGLIVPIGRWVLRQAVDAVKTRRVKRVSVNVSALEIRQPDFVEHLRWVLAESRVEPRRLLLELTESSLLEPRFAAVLHDVHTLGVRTALDDFGTGYNSLVVLASLPVQVVKIDRSFTAPIGKDTPAGKRALEVVRGIVTLANAFDLPSVAEGIETPEQAQLLRTVGCAYFQGYLFGRPEPLSLSADPSNHLPDRSLRVRGTAGG</sequence>
<keyword evidence="5" id="KW-1185">Reference proteome</keyword>
<evidence type="ECO:0000259" key="3">
    <source>
        <dbReference type="PROSITE" id="PS50887"/>
    </source>
</evidence>
<dbReference type="PANTHER" id="PTHR44757:SF2">
    <property type="entry name" value="BIOFILM ARCHITECTURE MAINTENANCE PROTEIN MBAA"/>
    <property type="match status" value="1"/>
</dbReference>
<dbReference type="SUPFAM" id="SSF55781">
    <property type="entry name" value="GAF domain-like"/>
    <property type="match status" value="1"/>
</dbReference>
<comment type="caution">
    <text evidence="4">The sequence shown here is derived from an EMBL/GenBank/DDBJ whole genome shotgun (WGS) entry which is preliminary data.</text>
</comment>
<dbReference type="PANTHER" id="PTHR44757">
    <property type="entry name" value="DIGUANYLATE CYCLASE DGCP"/>
    <property type="match status" value="1"/>
</dbReference>
<protein>
    <submittedName>
        <fullName evidence="4">Uncharacterized protein</fullName>
    </submittedName>
</protein>
<dbReference type="AlphaFoldDB" id="A0A918CIR9"/>
<dbReference type="Pfam" id="PF00563">
    <property type="entry name" value="EAL"/>
    <property type="match status" value="1"/>
</dbReference>